<evidence type="ECO:0000313" key="2">
    <source>
        <dbReference type="EMBL" id="EUA12664.1"/>
    </source>
</evidence>
<dbReference type="AlphaFoldDB" id="X7Z003"/>
<gene>
    <name evidence="2" type="ORF">I553_4058</name>
</gene>
<sequence length="147" mass="16088">MARASRRSATRSTSISPARWDAQRRAGEATGGDGCAPLPQPGDGPLVLSPRRHTHTWEERWNTLSMVREAAWRCVAAASSAWAKHCSTRRIRRGARRTRSGRGAAELPQPRRAPLRRLGGNAASEALKAVAPFGWHYRAPCSDSRAP</sequence>
<feature type="compositionally biased region" description="Low complexity" evidence="1">
    <location>
        <begin position="10"/>
        <end position="19"/>
    </location>
</feature>
<feature type="region of interest" description="Disordered" evidence="1">
    <location>
        <begin position="1"/>
        <end position="51"/>
    </location>
</feature>
<reference evidence="2" key="1">
    <citation type="submission" date="2014-01" db="EMBL/GenBank/DDBJ databases">
        <authorList>
            <person name="Brown-Elliot B."/>
            <person name="Wallace R."/>
            <person name="Lenaerts A."/>
            <person name="Ordway D."/>
            <person name="DeGroote M.A."/>
            <person name="Parker T."/>
            <person name="Sizemore C."/>
            <person name="Tallon L.J."/>
            <person name="Sadzewicz L.K."/>
            <person name="Sengamalay N."/>
            <person name="Fraser C.M."/>
            <person name="Hine E."/>
            <person name="Shefchek K.A."/>
            <person name="Das S.P."/>
            <person name="Tettelin H."/>
        </authorList>
    </citation>
    <scope>NUCLEOTIDE SEQUENCE [LARGE SCALE GENOMIC DNA]</scope>
    <source>
        <strain evidence="2">4042</strain>
    </source>
</reference>
<organism evidence="2">
    <name type="scientific">Mycobacterium xenopi 4042</name>
    <dbReference type="NCBI Taxonomy" id="1299334"/>
    <lineage>
        <taxon>Bacteria</taxon>
        <taxon>Bacillati</taxon>
        <taxon>Actinomycetota</taxon>
        <taxon>Actinomycetes</taxon>
        <taxon>Mycobacteriales</taxon>
        <taxon>Mycobacteriaceae</taxon>
        <taxon>Mycobacterium</taxon>
    </lineage>
</organism>
<comment type="caution">
    <text evidence="2">The sequence shown here is derived from an EMBL/GenBank/DDBJ whole genome shotgun (WGS) entry which is preliminary data.</text>
</comment>
<proteinExistence type="predicted"/>
<name>X7Z003_MYCXE</name>
<feature type="compositionally biased region" description="Low complexity" evidence="1">
    <location>
        <begin position="101"/>
        <end position="118"/>
    </location>
</feature>
<protein>
    <submittedName>
        <fullName evidence="2">Putative biotin synthase</fullName>
    </submittedName>
</protein>
<evidence type="ECO:0000256" key="1">
    <source>
        <dbReference type="SAM" id="MobiDB-lite"/>
    </source>
</evidence>
<accession>X7Z003</accession>
<dbReference type="EMBL" id="JAOB01000083">
    <property type="protein sequence ID" value="EUA12664.1"/>
    <property type="molecule type" value="Genomic_DNA"/>
</dbReference>
<feature type="region of interest" description="Disordered" evidence="1">
    <location>
        <begin position="92"/>
        <end position="120"/>
    </location>
</feature>